<name>A0A382H1Q2_9ZZZZ</name>
<protein>
    <recommendedName>
        <fullName evidence="2">SHS2 domain-containing protein</fullName>
    </recommendedName>
</protein>
<evidence type="ECO:0000313" key="1">
    <source>
        <dbReference type="EMBL" id="SVB81154.1"/>
    </source>
</evidence>
<dbReference type="NCBIfam" id="TIGR01175">
    <property type="entry name" value="pilM"/>
    <property type="match status" value="1"/>
</dbReference>
<dbReference type="Gene3D" id="3.30.420.40">
    <property type="match status" value="2"/>
</dbReference>
<dbReference type="PANTHER" id="PTHR32432">
    <property type="entry name" value="CELL DIVISION PROTEIN FTSA-RELATED"/>
    <property type="match status" value="1"/>
</dbReference>
<dbReference type="Pfam" id="PF11104">
    <property type="entry name" value="PilM_2"/>
    <property type="match status" value="1"/>
</dbReference>
<reference evidence="1" key="1">
    <citation type="submission" date="2018-05" db="EMBL/GenBank/DDBJ databases">
        <authorList>
            <person name="Lanie J.A."/>
            <person name="Ng W.-L."/>
            <person name="Kazmierczak K.M."/>
            <person name="Andrzejewski T.M."/>
            <person name="Davidsen T.M."/>
            <person name="Wayne K.J."/>
            <person name="Tettelin H."/>
            <person name="Glass J.I."/>
            <person name="Rusch D."/>
            <person name="Podicherti R."/>
            <person name="Tsui H.-C.T."/>
            <person name="Winkler M.E."/>
        </authorList>
    </citation>
    <scope>NUCLEOTIDE SEQUENCE</scope>
</reference>
<dbReference type="Gene3D" id="3.30.1490.300">
    <property type="match status" value="1"/>
</dbReference>
<proteinExistence type="predicted"/>
<sequence length="349" mass="38664">MYIGLDIGRQVVKLVALEKSKTGFKVVKTAQRVIPDQSRPYDPEKIDLPIRVIAIKELLRQNGIKPKRIKNLITGISGTNASIKQITTMDMVTDELDSSMNFEARKHIPMDGTDAVIDYQILGPNRNEVDKIDVALIACTKRVLNNHLSMLEESGMKPWIVDVDPVAVMNSFLATHSLPEEGVVVLLDIGAVTSSLIVWGNQDMFFTRDLPIGIHEMVKDISTRRSLDYLTAQSELFSSGVEAFKKPEEDKGIIAITDRSALENFIEDVRRTLRFYAKSSNQSHFTGIYVSGGGSSILGLDALIQERLQLDTVVFNPFSGMDMKDEVVEGDPSQYTIASGLAIRGCNES</sequence>
<dbReference type="InterPro" id="IPR050696">
    <property type="entry name" value="FtsA/MreB"/>
</dbReference>
<evidence type="ECO:0008006" key="2">
    <source>
        <dbReference type="Google" id="ProtNLM"/>
    </source>
</evidence>
<dbReference type="InterPro" id="IPR043129">
    <property type="entry name" value="ATPase_NBD"/>
</dbReference>
<accession>A0A382H1Q2</accession>
<dbReference type="InterPro" id="IPR005883">
    <property type="entry name" value="PilM"/>
</dbReference>
<organism evidence="1">
    <name type="scientific">marine metagenome</name>
    <dbReference type="NCBI Taxonomy" id="408172"/>
    <lineage>
        <taxon>unclassified sequences</taxon>
        <taxon>metagenomes</taxon>
        <taxon>ecological metagenomes</taxon>
    </lineage>
</organism>
<dbReference type="EMBL" id="UINC01058649">
    <property type="protein sequence ID" value="SVB81154.1"/>
    <property type="molecule type" value="Genomic_DNA"/>
</dbReference>
<gene>
    <name evidence="1" type="ORF">METZ01_LOCUS234008</name>
</gene>
<dbReference type="CDD" id="cd24049">
    <property type="entry name" value="ASKHA_NBD_PilM"/>
    <property type="match status" value="1"/>
</dbReference>
<dbReference type="AlphaFoldDB" id="A0A382H1Q2"/>
<dbReference type="PIRSF" id="PIRSF019169">
    <property type="entry name" value="PilM"/>
    <property type="match status" value="1"/>
</dbReference>
<dbReference type="PANTHER" id="PTHR32432:SF3">
    <property type="entry name" value="ETHANOLAMINE UTILIZATION PROTEIN EUTJ"/>
    <property type="match status" value="1"/>
</dbReference>
<dbReference type="SUPFAM" id="SSF53067">
    <property type="entry name" value="Actin-like ATPase domain"/>
    <property type="match status" value="2"/>
</dbReference>